<dbReference type="Pfam" id="PF05071">
    <property type="entry name" value="NDUFA12"/>
    <property type="match status" value="1"/>
</dbReference>
<dbReference type="NCBIfam" id="NF006040">
    <property type="entry name" value="PRK08183.1"/>
    <property type="match status" value="1"/>
</dbReference>
<dbReference type="KEGG" id="azc:AZC_1208"/>
<keyword evidence="3" id="KW-1185">Reference proteome</keyword>
<dbReference type="GO" id="GO:0045271">
    <property type="term" value="C:respiratory chain complex I"/>
    <property type="evidence" value="ECO:0007669"/>
    <property type="project" value="InterPro"/>
</dbReference>
<gene>
    <name evidence="2" type="ordered locus">AZC_1208</name>
</gene>
<dbReference type="PANTHER" id="PTHR12910">
    <property type="entry name" value="NADH-UBIQUINONE OXIDOREDUCTASE SUBUNIT B17.2"/>
    <property type="match status" value="1"/>
</dbReference>
<protein>
    <submittedName>
        <fullName evidence="2">NADH protein</fullName>
    </submittedName>
</protein>
<evidence type="ECO:0000313" key="2">
    <source>
        <dbReference type="EMBL" id="BAF87206.1"/>
    </source>
</evidence>
<dbReference type="STRING" id="438753.AZC_1208"/>
<evidence type="ECO:0000256" key="1">
    <source>
        <dbReference type="SAM" id="MobiDB-lite"/>
    </source>
</evidence>
<reference evidence="2 3" key="5">
    <citation type="journal article" date="2010" name="Appl. Environ. Microbiol.">
        <title>phrR-like gene praR of Azorhizobium caulinodans ORS571 is essential for symbiosis with Sesbania rostrata and is involved in expression of reb genes.</title>
        <authorList>
            <person name="Akiba N."/>
            <person name="Aono T."/>
            <person name="Toyazaki H."/>
            <person name="Sato S."/>
            <person name="Oyaizu H."/>
        </authorList>
    </citation>
    <scope>NUCLEOTIDE SEQUENCE [LARGE SCALE GENOMIC DNA]</scope>
    <source>
        <strain evidence="3">ATCC 43989 / DSM 5975 / JCM 20966 / LMG 6465 / NBRC 14845 / NCIMB 13405 / ORS 571</strain>
    </source>
</reference>
<reference evidence="2 3" key="6">
    <citation type="journal article" date="2011" name="Appl. Environ. Microbiol.">
        <title>Involvement of the azorhizobial chromosome partition gene (parA) in the onset of bacteroid differentiation during Sesbania rostrata stem nodule development.</title>
        <authorList>
            <person name="Liu CT."/>
            <person name="Lee KB."/>
            <person name="Wang YS."/>
            <person name="Peng MH."/>
            <person name="Lee KT."/>
            <person name="Suzuki S."/>
            <person name="Suzuki T."/>
            <person name="Oyaizu H."/>
        </authorList>
    </citation>
    <scope>NUCLEOTIDE SEQUENCE [LARGE SCALE GENOMIC DNA]</scope>
    <source>
        <strain evidence="3">ATCC 43989 / DSM 5975 / JCM 20966 / LMG 6465 / NBRC 14845 / NCIMB 13405 / ORS 571</strain>
    </source>
</reference>
<reference evidence="2 3" key="1">
    <citation type="journal article" date="2007" name="Appl. Environ. Microbiol.">
        <title>Rhizobial factors required for stem nodule maturation and maintenance in Sesbania rostrata-Azorhizobium caulinodans ORS571 symbiosis.</title>
        <authorList>
            <person name="Suzuki S."/>
            <person name="Aono T."/>
            <person name="Lee KB."/>
            <person name="Suzuki T."/>
            <person name="Liu CT."/>
            <person name="Miwa H."/>
            <person name="Wakao S."/>
            <person name="Iki T."/>
            <person name="Oyaizu H."/>
        </authorList>
    </citation>
    <scope>NUCLEOTIDE SEQUENCE [LARGE SCALE GENOMIC DNA]</scope>
    <source>
        <strain evidence="3">ATCC 43989 / DSM 5975 / JCM 20966 / LMG 6465 / NBRC 14845 / NCIMB 13405 / ORS 571</strain>
    </source>
</reference>
<organism evidence="2 3">
    <name type="scientific">Azorhizobium caulinodans (strain ATCC 43989 / DSM 5975 / JCM 20966 / LMG 6465 / NBRC 14845 / NCIMB 13405 / ORS 571)</name>
    <dbReference type="NCBI Taxonomy" id="438753"/>
    <lineage>
        <taxon>Bacteria</taxon>
        <taxon>Pseudomonadati</taxon>
        <taxon>Pseudomonadota</taxon>
        <taxon>Alphaproteobacteria</taxon>
        <taxon>Hyphomicrobiales</taxon>
        <taxon>Xanthobacteraceae</taxon>
        <taxon>Azorhizobium</taxon>
    </lineage>
</organism>
<reference evidence="3" key="2">
    <citation type="submission" date="2007-04" db="EMBL/GenBank/DDBJ databases">
        <title>Complete genome sequence of the nitrogen-fixing bacterium Azorhizobium caulinodans ORS571.</title>
        <authorList>
            <person name="Lee K.B."/>
            <person name="Backer P.D."/>
            <person name="Aono T."/>
            <person name="Liu C.T."/>
            <person name="Suzuki S."/>
            <person name="Suzuki T."/>
            <person name="Kaneko T."/>
            <person name="Yamada M."/>
            <person name="Tabata S."/>
            <person name="Kupfer D.M."/>
            <person name="Najar F.Z."/>
            <person name="Wiley G.B."/>
            <person name="Roe B."/>
            <person name="Binnewies T."/>
            <person name="Ussery D."/>
            <person name="Vereecke D."/>
            <person name="Gevers D."/>
            <person name="Holsters M."/>
            <person name="Oyaizu H."/>
        </authorList>
    </citation>
    <scope>NUCLEOTIDE SEQUENCE [LARGE SCALE GENOMIC DNA]</scope>
    <source>
        <strain evidence="3">ATCC 43989 / DSM 5975 / JCM 20966 / LMG 6465 / NBRC 14845 / NCIMB 13405 / ORS 571</strain>
    </source>
</reference>
<dbReference type="HOGENOM" id="CLU_110455_4_0_5"/>
<dbReference type="InterPro" id="IPR007763">
    <property type="entry name" value="NDUFA12"/>
</dbReference>
<sequence length="160" mass="18417">MADVRVDTAAARWHVPPDQEEARSVKELLLYIFAWWHKATPGTLLWTRRFGELVGHDEFGNAYYRTKGGKVDPTLGFQRRWVLYSGYADSTTVPPGWYGWLHHRVDTPPTEETYTPRPWQKPHHRNYTGTPLAYRPKGSVQAGGHRPRVTGDYNAWSPGE</sequence>
<evidence type="ECO:0000313" key="3">
    <source>
        <dbReference type="Proteomes" id="UP000000270"/>
    </source>
</evidence>
<dbReference type="PANTHER" id="PTHR12910:SF2">
    <property type="entry name" value="NADH DEHYDROGENASE [UBIQUINONE] 1 ALPHA SUBCOMPLEX SUBUNIT 12"/>
    <property type="match status" value="1"/>
</dbReference>
<dbReference type="EMBL" id="AP009384">
    <property type="protein sequence ID" value="BAF87206.1"/>
    <property type="molecule type" value="Genomic_DNA"/>
</dbReference>
<dbReference type="AlphaFoldDB" id="A8HRL5"/>
<dbReference type="Proteomes" id="UP000000270">
    <property type="component" value="Chromosome"/>
</dbReference>
<feature type="region of interest" description="Disordered" evidence="1">
    <location>
        <begin position="137"/>
        <end position="160"/>
    </location>
</feature>
<accession>A8HRL5</accession>
<dbReference type="GO" id="GO:0006979">
    <property type="term" value="P:response to oxidative stress"/>
    <property type="evidence" value="ECO:0007669"/>
    <property type="project" value="TreeGrafter"/>
</dbReference>
<reference evidence="2 3" key="3">
    <citation type="journal article" date="2008" name="BMC Genomics">
        <title>The genome of the versatile nitrogen fixer Azorhizobium caulinodans ORS571.</title>
        <authorList>
            <person name="Lee KB."/>
            <person name="Backer P.D."/>
            <person name="Aono T."/>
            <person name="Liu CT."/>
            <person name="Suzuki S."/>
            <person name="Suzuki T."/>
            <person name="Kaneko T."/>
            <person name="Yamada M."/>
            <person name="Tabata S."/>
            <person name="Kupfer D.M."/>
            <person name="Najar F.Z."/>
            <person name="Wiley G.B."/>
            <person name="Roe B."/>
            <person name="Binnewies T.T."/>
            <person name="Ussery D.W."/>
            <person name="D'Haeze W."/>
            <person name="Herder J.D."/>
            <person name="Gevers D."/>
            <person name="Vereecke D."/>
            <person name="Holsters M."/>
            <person name="Oyaizu H."/>
        </authorList>
    </citation>
    <scope>NUCLEOTIDE SEQUENCE [LARGE SCALE GENOMIC DNA]</scope>
    <source>
        <strain evidence="3">ATCC 43989 / DSM 5975 / JCM 20966 / LMG 6465 / NBRC 14845 / NCIMB 13405 / ORS 571</strain>
    </source>
</reference>
<reference evidence="2 3" key="4">
    <citation type="journal article" date="2009" name="Appl. Environ. Microbiol.">
        <title>Comparative genome-wide transcriptional profiling of Azorhizobium caulinodans ORS571 grown under free-living and symbiotic conditions.</title>
        <authorList>
            <person name="Tsukada S."/>
            <person name="Aono T."/>
            <person name="Akiba N."/>
            <person name="Lee KB."/>
            <person name="Liu CT."/>
            <person name="Toyazaki H."/>
            <person name="Oyaizu H."/>
        </authorList>
    </citation>
    <scope>NUCLEOTIDE SEQUENCE [LARGE SCALE GENOMIC DNA]</scope>
    <source>
        <strain evidence="3">ATCC 43989 / DSM 5975 / JCM 20966 / LMG 6465 / NBRC 14845 / NCIMB 13405 / ORS 571</strain>
    </source>
</reference>
<name>A8HRL5_AZOC5</name>
<proteinExistence type="predicted"/>
<dbReference type="eggNOG" id="COG3761">
    <property type="taxonomic scope" value="Bacteria"/>
</dbReference>